<evidence type="ECO:0000256" key="14">
    <source>
        <dbReference type="ARBA" id="ARBA00022737"/>
    </source>
</evidence>
<dbReference type="eggNOG" id="COG0646">
    <property type="taxonomic scope" value="Bacteria"/>
</dbReference>
<dbReference type="InterPro" id="IPR003726">
    <property type="entry name" value="HCY_dom"/>
</dbReference>
<keyword evidence="12 21" id="KW-0949">S-adenosyl-L-methionine</keyword>
<dbReference type="SUPFAM" id="SSF51717">
    <property type="entry name" value="Dihydropteroate synthetase-like"/>
    <property type="match status" value="1"/>
</dbReference>
<dbReference type="CDD" id="cd02069">
    <property type="entry name" value="methionine_synthase_B12_BD"/>
    <property type="match status" value="1"/>
</dbReference>
<dbReference type="PROSITE" id="PS50972">
    <property type="entry name" value="PTERIN_BINDING"/>
    <property type="match status" value="1"/>
</dbReference>
<dbReference type="Gene3D" id="3.10.196.10">
    <property type="entry name" value="Vitamin B12-dependent methionine synthase, activation domain"/>
    <property type="match status" value="1"/>
</dbReference>
<dbReference type="FunFam" id="3.20.20.330:FF:000001">
    <property type="entry name" value="Methionine synthase"/>
    <property type="match status" value="1"/>
</dbReference>
<evidence type="ECO:0000256" key="10">
    <source>
        <dbReference type="ARBA" id="ARBA00022628"/>
    </source>
</evidence>
<evidence type="ECO:0000256" key="1">
    <source>
        <dbReference type="ARBA" id="ARBA00001700"/>
    </source>
</evidence>
<feature type="binding site" evidence="23">
    <location>
        <position position="913"/>
    </location>
    <ligand>
        <name>methylcob(III)alamin</name>
        <dbReference type="ChEBI" id="CHEBI:28115"/>
    </ligand>
</feature>
<dbReference type="Gene3D" id="1.10.1240.10">
    <property type="entry name" value="Methionine synthase domain"/>
    <property type="match status" value="1"/>
</dbReference>
<evidence type="ECO:0000256" key="16">
    <source>
        <dbReference type="ARBA" id="ARBA00023167"/>
    </source>
</evidence>
<evidence type="ECO:0000256" key="12">
    <source>
        <dbReference type="ARBA" id="ARBA00022691"/>
    </source>
</evidence>
<dbReference type="InterPro" id="IPR036594">
    <property type="entry name" value="Meth_synthase_dom"/>
</dbReference>
<evidence type="ECO:0000259" key="26">
    <source>
        <dbReference type="PROSITE" id="PS50972"/>
    </source>
</evidence>
<dbReference type="SMART" id="SM01018">
    <property type="entry name" value="B12-binding_2"/>
    <property type="match status" value="1"/>
</dbReference>
<comment type="similarity">
    <text evidence="5">Belongs to the vitamin-B12 dependent methionine synthase family.</text>
</comment>
<comment type="cofactor">
    <cofactor evidence="2 21 24">
        <name>Zn(2+)</name>
        <dbReference type="ChEBI" id="CHEBI:29105"/>
    </cofactor>
</comment>
<dbReference type="Gene3D" id="1.10.288.10">
    <property type="entry name" value="Cobalamin-dependent Methionine Synthase, domain 2"/>
    <property type="match status" value="1"/>
</dbReference>
<comment type="pathway">
    <text evidence="4 21">Amino-acid biosynthesis; L-methionine biosynthesis via de novo pathway; L-methionine from L-homocysteine (MetH route): step 1/1.</text>
</comment>
<keyword evidence="16 21" id="KW-0486">Methionine biosynthesis</keyword>
<dbReference type="InterPro" id="IPR006158">
    <property type="entry name" value="Cobalamin-bd"/>
</dbReference>
<feature type="binding site" evidence="23">
    <location>
        <position position="1189"/>
    </location>
    <ligand>
        <name>S-adenosyl-L-methionine</name>
        <dbReference type="ChEBI" id="CHEBI:59789"/>
    </ligand>
</feature>
<dbReference type="InterPro" id="IPR000489">
    <property type="entry name" value="Pterin-binding_dom"/>
</dbReference>
<dbReference type="SUPFAM" id="SSF56507">
    <property type="entry name" value="Methionine synthase activation domain-like"/>
    <property type="match status" value="1"/>
</dbReference>
<dbReference type="Gene3D" id="3.20.20.330">
    <property type="entry name" value="Homocysteine-binding-like domain"/>
    <property type="match status" value="1"/>
</dbReference>
<dbReference type="InterPro" id="IPR036589">
    <property type="entry name" value="HCY_dom_sf"/>
</dbReference>
<dbReference type="InterPro" id="IPR037010">
    <property type="entry name" value="VitB12-dep_Met_synth_activ_sf"/>
</dbReference>
<feature type="binding site" evidence="23">
    <location>
        <position position="860"/>
    </location>
    <ligand>
        <name>methylcob(III)alamin</name>
        <dbReference type="ChEBI" id="CHEBI:28115"/>
    </ligand>
</feature>
<dbReference type="Proteomes" id="UP000001600">
    <property type="component" value="Chromosome 1"/>
</dbReference>
<dbReference type="GO" id="GO:0032259">
    <property type="term" value="P:methylation"/>
    <property type="evidence" value="ECO:0007669"/>
    <property type="project" value="UniProtKB-KW"/>
</dbReference>
<evidence type="ECO:0000256" key="23">
    <source>
        <dbReference type="PIRSR" id="PIRSR000381-2"/>
    </source>
</evidence>
<evidence type="ECO:0000256" key="9">
    <source>
        <dbReference type="ARBA" id="ARBA00022605"/>
    </source>
</evidence>
<accession>B9JHA8</accession>
<name>B9JHA8_RHIR8</name>
<feature type="binding site" evidence="23">
    <location>
        <position position="1000"/>
    </location>
    <ligand>
        <name>S-adenosyl-L-methionine</name>
        <dbReference type="ChEBI" id="CHEBI:59789"/>
    </ligand>
</feature>
<evidence type="ECO:0000256" key="22">
    <source>
        <dbReference type="PIRSR" id="PIRSR000381-1"/>
    </source>
</evidence>
<organism evidence="30 31">
    <name type="scientific">Rhizobium rhizogenes (strain K84 / ATCC BAA-868)</name>
    <name type="common">Agrobacterium radiobacter</name>
    <dbReference type="NCBI Taxonomy" id="311403"/>
    <lineage>
        <taxon>Bacteria</taxon>
        <taxon>Pseudomonadati</taxon>
        <taxon>Pseudomonadota</taxon>
        <taxon>Alphaproteobacteria</taxon>
        <taxon>Hyphomicrobiales</taxon>
        <taxon>Rhizobiaceae</taxon>
        <taxon>Rhizobium/Agrobacterium group</taxon>
        <taxon>Rhizobium</taxon>
    </lineage>
</organism>
<feature type="domain" description="Pterin-binding" evidence="26">
    <location>
        <begin position="403"/>
        <end position="664"/>
    </location>
</feature>
<dbReference type="Gene3D" id="3.20.20.20">
    <property type="entry name" value="Dihydropteroate synthase-like"/>
    <property type="match status" value="1"/>
</dbReference>
<dbReference type="PROSITE" id="PS50970">
    <property type="entry name" value="HCY"/>
    <property type="match status" value="1"/>
</dbReference>
<dbReference type="PROSITE" id="PS51337">
    <property type="entry name" value="B12_BINDING_NTER"/>
    <property type="match status" value="1"/>
</dbReference>
<dbReference type="EC" id="2.1.1.13" evidence="6 20"/>
<dbReference type="HOGENOM" id="CLU_004914_2_0_5"/>
<dbReference type="CDD" id="cd00740">
    <property type="entry name" value="MeTr"/>
    <property type="match status" value="1"/>
</dbReference>
<evidence type="ECO:0000256" key="6">
    <source>
        <dbReference type="ARBA" id="ARBA00012032"/>
    </source>
</evidence>
<evidence type="ECO:0000313" key="30">
    <source>
        <dbReference type="EMBL" id="ACM27105.1"/>
    </source>
</evidence>
<dbReference type="Pfam" id="PF02310">
    <property type="entry name" value="B12-binding"/>
    <property type="match status" value="1"/>
</dbReference>
<feature type="domain" description="B12-binding N-terminal" evidence="29">
    <location>
        <begin position="696"/>
        <end position="790"/>
    </location>
</feature>
<dbReference type="NCBIfam" id="TIGR02082">
    <property type="entry name" value="metH"/>
    <property type="match status" value="1"/>
</dbReference>
<dbReference type="InterPro" id="IPR011005">
    <property type="entry name" value="Dihydropteroate_synth-like_sf"/>
</dbReference>
<dbReference type="InterPro" id="IPR011822">
    <property type="entry name" value="MetH"/>
</dbReference>
<keyword evidence="8 21" id="KW-0489">Methyltransferase</keyword>
<feature type="binding site" evidence="23">
    <location>
        <begin position="808"/>
        <end position="812"/>
    </location>
    <ligand>
        <name>methylcob(III)alamin</name>
        <dbReference type="ChEBI" id="CHEBI:28115"/>
    </ligand>
</feature>
<reference evidence="30 31" key="1">
    <citation type="journal article" date="2009" name="J. Bacteriol.">
        <title>Genome sequences of three Agrobacterium biovars help elucidate the evolution of multichromosome genomes in bacteria.</title>
        <authorList>
            <person name="Slater S.C."/>
            <person name="Goldman B.S."/>
            <person name="Goodner B."/>
            <person name="Setubal J.C."/>
            <person name="Farrand S.K."/>
            <person name="Nester E.W."/>
            <person name="Burr T.J."/>
            <person name="Banta L."/>
            <person name="Dickerman A.W."/>
            <person name="Paulsen I."/>
            <person name="Otten L."/>
            <person name="Suen G."/>
            <person name="Welch R."/>
            <person name="Almeida N.F."/>
            <person name="Arnold F."/>
            <person name="Burton O.T."/>
            <person name="Du Z."/>
            <person name="Ewing A."/>
            <person name="Godsy E."/>
            <person name="Heisel S."/>
            <person name="Houmiel K.L."/>
            <person name="Jhaveri J."/>
            <person name="Lu J."/>
            <person name="Miller N.M."/>
            <person name="Norton S."/>
            <person name="Chen Q."/>
            <person name="Phoolcharoen W."/>
            <person name="Ohlin V."/>
            <person name="Ondrusek D."/>
            <person name="Pride N."/>
            <person name="Stricklin S.L."/>
            <person name="Sun J."/>
            <person name="Wheeler C."/>
            <person name="Wilson L."/>
            <person name="Zhu H."/>
            <person name="Wood D.W."/>
        </authorList>
    </citation>
    <scope>NUCLEOTIDE SEQUENCE [LARGE SCALE GENOMIC DNA]</scope>
    <source>
        <strain evidence="31">K84 / ATCC BAA-868</strain>
    </source>
</reference>
<dbReference type="PIRSF" id="PIRSF000381">
    <property type="entry name" value="MetH"/>
    <property type="match status" value="1"/>
</dbReference>
<feature type="domain" description="AdoMet activation" evidence="27">
    <location>
        <begin position="950"/>
        <end position="1282"/>
    </location>
</feature>
<feature type="binding site" evidence="22 24">
    <location>
        <position position="357"/>
    </location>
    <ligand>
        <name>Zn(2+)</name>
        <dbReference type="ChEBI" id="CHEBI:29105"/>
    </ligand>
</feature>
<gene>
    <name evidence="30" type="primary">metH</name>
    <name evidence="30" type="ordered locus">Arad_3069</name>
</gene>
<evidence type="ECO:0000256" key="17">
    <source>
        <dbReference type="ARBA" id="ARBA00023285"/>
    </source>
</evidence>
<dbReference type="Pfam" id="PF02607">
    <property type="entry name" value="B12-binding_2"/>
    <property type="match status" value="1"/>
</dbReference>
<evidence type="ECO:0000256" key="4">
    <source>
        <dbReference type="ARBA" id="ARBA00005178"/>
    </source>
</evidence>
<evidence type="ECO:0000259" key="27">
    <source>
        <dbReference type="PROSITE" id="PS50974"/>
    </source>
</evidence>
<keyword evidence="14" id="KW-0677">Repeat</keyword>
<dbReference type="InterPro" id="IPR003759">
    <property type="entry name" value="Cbl-bd_cap"/>
</dbReference>
<keyword evidence="9 21" id="KW-0028">Amino-acid biosynthesis</keyword>
<dbReference type="FunFam" id="3.20.20.20:FF:000002">
    <property type="entry name" value="Methionine synthase"/>
    <property type="match status" value="1"/>
</dbReference>
<feature type="binding site" evidence="22 24">
    <location>
        <position position="358"/>
    </location>
    <ligand>
        <name>Zn(2+)</name>
        <dbReference type="ChEBI" id="CHEBI:29105"/>
    </ligand>
</feature>
<comment type="catalytic activity">
    <reaction evidence="1 21">
        <text>(6S)-5-methyl-5,6,7,8-tetrahydrofolate + L-homocysteine = (6S)-5,6,7,8-tetrahydrofolate + L-methionine</text>
        <dbReference type="Rhea" id="RHEA:11172"/>
        <dbReference type="ChEBI" id="CHEBI:18608"/>
        <dbReference type="ChEBI" id="CHEBI:57453"/>
        <dbReference type="ChEBI" id="CHEBI:57844"/>
        <dbReference type="ChEBI" id="CHEBI:58199"/>
        <dbReference type="EC" id="2.1.1.13"/>
    </reaction>
</comment>
<dbReference type="Pfam" id="PF02965">
    <property type="entry name" value="Met_synt_B12"/>
    <property type="match status" value="1"/>
</dbReference>
<dbReference type="GO" id="GO:0031419">
    <property type="term" value="F:cobalamin binding"/>
    <property type="evidence" value="ECO:0007669"/>
    <property type="project" value="UniProtKB-UniRule"/>
</dbReference>
<dbReference type="Gene3D" id="3.40.50.280">
    <property type="entry name" value="Cobalamin-binding domain"/>
    <property type="match status" value="1"/>
</dbReference>
<dbReference type="InterPro" id="IPR004223">
    <property type="entry name" value="VitB12-dep_Met_synth_activ_dom"/>
</dbReference>
<dbReference type="SUPFAM" id="SSF82282">
    <property type="entry name" value="Homocysteine S-methyltransferase"/>
    <property type="match status" value="1"/>
</dbReference>
<dbReference type="Pfam" id="PF02574">
    <property type="entry name" value="S-methyl_trans"/>
    <property type="match status" value="1"/>
</dbReference>
<feature type="binding site" description="axial binding residue" evidence="22">
    <location>
        <position position="811"/>
    </location>
    <ligand>
        <name>methylcob(III)alamin</name>
        <dbReference type="ChEBI" id="CHEBI:28115"/>
    </ligand>
    <ligandPart>
        <name>Co</name>
        <dbReference type="ChEBI" id="CHEBI:27638"/>
    </ligandPart>
</feature>
<dbReference type="eggNOG" id="COG1410">
    <property type="taxonomic scope" value="Bacteria"/>
</dbReference>
<evidence type="ECO:0000256" key="21">
    <source>
        <dbReference type="PIRNR" id="PIRNR000381"/>
    </source>
</evidence>
<dbReference type="EMBL" id="CP000628">
    <property type="protein sequence ID" value="ACM27105.1"/>
    <property type="molecule type" value="Genomic_DNA"/>
</dbReference>
<dbReference type="InterPro" id="IPR050554">
    <property type="entry name" value="Met_Synthase/Corrinoid"/>
</dbReference>
<evidence type="ECO:0000256" key="11">
    <source>
        <dbReference type="ARBA" id="ARBA00022679"/>
    </source>
</evidence>
<feature type="binding site" evidence="23">
    <location>
        <position position="740"/>
    </location>
    <ligand>
        <name>methylcob(III)alamin</name>
        <dbReference type="ChEBI" id="CHEBI:28115"/>
    </ligand>
</feature>
<dbReference type="SUPFAM" id="SSF47644">
    <property type="entry name" value="Methionine synthase domain"/>
    <property type="match status" value="1"/>
</dbReference>
<evidence type="ECO:0000259" key="28">
    <source>
        <dbReference type="PROSITE" id="PS51332"/>
    </source>
</evidence>
<evidence type="ECO:0000256" key="19">
    <source>
        <dbReference type="ARBA" id="ARBA00031040"/>
    </source>
</evidence>
<evidence type="ECO:0000256" key="20">
    <source>
        <dbReference type="NCBIfam" id="TIGR02082"/>
    </source>
</evidence>
<feature type="binding site" evidence="23">
    <location>
        <position position="856"/>
    </location>
    <ligand>
        <name>methylcob(III)alamin</name>
        <dbReference type="ChEBI" id="CHEBI:28115"/>
    </ligand>
</feature>
<dbReference type="PANTHER" id="PTHR45833:SF1">
    <property type="entry name" value="METHIONINE SYNTHASE"/>
    <property type="match status" value="1"/>
</dbReference>
<dbReference type="STRING" id="311403.Arad_3069"/>
<dbReference type="GO" id="GO:0050667">
    <property type="term" value="P:homocysteine metabolic process"/>
    <property type="evidence" value="ECO:0007669"/>
    <property type="project" value="TreeGrafter"/>
</dbReference>
<dbReference type="PROSITE" id="PS50974">
    <property type="entry name" value="ADOMET_ACTIVATION"/>
    <property type="match status" value="1"/>
</dbReference>
<comment type="function">
    <text evidence="18 21">Catalyzes the transfer of a methyl group from methyl-cobalamin to homocysteine, yielding enzyme-bound cob(I)alamin and methionine. Subsequently, remethylates the cofactor using methyltetrahydrofolate.</text>
</comment>
<protein>
    <recommendedName>
        <fullName evidence="7 20">Methionine synthase</fullName>
        <ecNumber evidence="6 20">2.1.1.13</ecNumber>
    </recommendedName>
    <alternativeName>
        <fullName evidence="19 21">5-methyltetrahydrofolate--homocysteine methyltransferase</fullName>
    </alternativeName>
</protein>
<evidence type="ECO:0000256" key="3">
    <source>
        <dbReference type="ARBA" id="ARBA00001956"/>
    </source>
</evidence>
<dbReference type="PANTHER" id="PTHR45833">
    <property type="entry name" value="METHIONINE SYNTHASE"/>
    <property type="match status" value="1"/>
</dbReference>
<keyword evidence="15 21" id="KW-0862">Zinc</keyword>
<keyword evidence="10 21" id="KW-0846">Cobalamin</keyword>
<keyword evidence="11 21" id="KW-0808">Transferase</keyword>
<dbReference type="NCBIfam" id="NF007024">
    <property type="entry name" value="PRK09490.1"/>
    <property type="match status" value="1"/>
</dbReference>
<dbReference type="InterPro" id="IPR036724">
    <property type="entry name" value="Cobalamin-bd_sf"/>
</dbReference>
<dbReference type="KEGG" id="ara:Arad_3069"/>
<dbReference type="Pfam" id="PF00809">
    <property type="entry name" value="Pterin_bind"/>
    <property type="match status" value="1"/>
</dbReference>
<sequence length="1292" mass="141581">MFLRQGTIAHRYVDIKISLCDLDAQSQSGQGNSLMFDNLFGSETAKRDGSEVFAALRQAASERILVLDGAMGTQIQGLGFDEDHFRGDRFIGCACHQQGNNDLLILTQPDAIEEIHYRYAKAGADILETNTFSSTRIAQADYQMEGAVYDLNKEGAAVVRRAALRAEREDGKRRFVAGAIGPTNRTASISPDVNNPGYRAVSFDDLRLAYGEQIDGLIDGGADIILIETIFDTLNAKAAIFACEERFEAKGIRLPVMISGTITDLSGRTLSGQTPSAFWNSVRHASPFTIGLNCALGANAMRPHLQELSGAADTFICAYPNAGLPNEFGQYDESPEMMAEQVEGFARDGLVNIVGGCCGSTPEHIAAIAEAVSKYPPRQLPAHRPFMSLSGLEPFELTKDIPFVNVGERTNVTGSAKFRKLITNADYTAALAVARDQVENGAQVIDINMDEGLIDSEKAMVEFLNLIAAEPDIARVPVMIDSSKFSIIEAGLKCVQGKPIVNSISLKEGEENFLKQARLLRNYGAAVVVMAFDEQGQADSYQRKVEICARAYKILTEEAGLPPEDIIFDPNIFAVATGIEEHNNYGVDFIEATRTIRKTMPLVHISGGVSNLSFSFRGNEPVREAMHAVFLYHAIQAGMDMGIVNAGQLAVYDNIDPELREACEDVVLNRRSDGTERLLDVAERFRGAGTREAKVQDLAWREWPVEKRLEHALVNGITEYIEADTEEARQTVARPLHVIEGPLMAGMNVVGDLFGSGKMFLPQVVKSARVMKQAVAVLLPFMEAEKLANGGSGERQASGKVLMATVKGDVHDIGKNIVGVVLACNNYEIIDLGVMVPATKILETAIAEKVDIIGLSGLITPSLDEMVHVASEMERQGFDIPLLIGGATTSRVHTAVKINPRYEKGQTVYVTDASRAVGVVSALLSPEAKQGYVDTIKAEYAKVAAAHARSEAEKVRLPIARARANAEKLDWANYKTVKPQFFGTKVFENYDLAELAKYIDWTPFFQTWELKGRFPAILEDEKQGEAARQLYADAQAMLEKIIAETWFRPRAVIGFWPAGAVGDDIKLFTDETRTNGLATFYTLRQQLSKRDGRPNVALSDFVAPVASGIEEYVGGFVVTAGIEEIAIAERFERANDDYSSILVKALADRFAEAFAERMHERVRREFWGYATDENLSSDELLSETYAGIRPAPGYPAQPDHTEKETLFRLLDAEAATGVKLTESYAMWPGSSVSGIYIGHPASYYFGVAKVEHDQVEDYAARKGMPIVEVERWLGPVLNYVPEKRDAVVDDAA</sequence>
<proteinExistence type="inferred from homology"/>
<evidence type="ECO:0000256" key="18">
    <source>
        <dbReference type="ARBA" id="ARBA00025552"/>
    </source>
</evidence>
<feature type="domain" description="B12-binding" evidence="28">
    <location>
        <begin position="798"/>
        <end position="934"/>
    </location>
</feature>
<dbReference type="PROSITE" id="PS51332">
    <property type="entry name" value="B12_BINDING"/>
    <property type="match status" value="1"/>
</dbReference>
<evidence type="ECO:0000256" key="5">
    <source>
        <dbReference type="ARBA" id="ARBA00010398"/>
    </source>
</evidence>
<dbReference type="GO" id="GO:0005829">
    <property type="term" value="C:cytosol"/>
    <property type="evidence" value="ECO:0007669"/>
    <property type="project" value="TreeGrafter"/>
</dbReference>
<dbReference type="InterPro" id="IPR033706">
    <property type="entry name" value="Met_synthase_B12-bd"/>
</dbReference>
<evidence type="ECO:0000256" key="24">
    <source>
        <dbReference type="PROSITE-ProRule" id="PRU00333"/>
    </source>
</evidence>
<dbReference type="GO" id="GO:0008705">
    <property type="term" value="F:methionine synthase activity"/>
    <property type="evidence" value="ECO:0007669"/>
    <property type="project" value="UniProtKB-UniRule"/>
</dbReference>
<evidence type="ECO:0000259" key="29">
    <source>
        <dbReference type="PROSITE" id="PS51337"/>
    </source>
</evidence>
<evidence type="ECO:0000256" key="7">
    <source>
        <dbReference type="ARBA" id="ARBA00013998"/>
    </source>
</evidence>
<feature type="binding site" evidence="23">
    <location>
        <begin position="1244"/>
        <end position="1245"/>
    </location>
    <ligand>
        <name>S-adenosyl-L-methionine</name>
        <dbReference type="ChEBI" id="CHEBI:59789"/>
    </ligand>
</feature>
<keyword evidence="13 21" id="KW-0479">Metal-binding</keyword>
<feature type="domain" description="Hcy-binding" evidence="25">
    <location>
        <begin position="53"/>
        <end position="372"/>
    </location>
</feature>
<comment type="domain">
    <text evidence="21">Modular enzyme with four functionally distinct domains. The isolated Hcy-binding domain catalyzes methyl transfer from free methylcobalamin to homocysteine. The Hcy-binding domain in association with the pterin-binding domain catalyzes the methylation of cob(I)alamin by methyltetrahydrofolate and the methylation of homocysteine. The B12-binding domain binds the cofactor. The AdoMet activation domain binds S-adenosyl-L-methionine. Under aerobic conditions cob(I)alamin can be converted to inactive cob(II)alamin. Reductive methylation by S-adenosyl-L-methionine and flavodoxin regenerates methylcobalamin.</text>
</comment>
<evidence type="ECO:0000259" key="25">
    <source>
        <dbReference type="PROSITE" id="PS50970"/>
    </source>
</evidence>
<dbReference type="GO" id="GO:0046653">
    <property type="term" value="P:tetrahydrofolate metabolic process"/>
    <property type="evidence" value="ECO:0007669"/>
    <property type="project" value="TreeGrafter"/>
</dbReference>
<comment type="cofactor">
    <cofactor evidence="3 21 22">
        <name>methylcob(III)alamin</name>
        <dbReference type="ChEBI" id="CHEBI:28115"/>
    </cofactor>
</comment>
<dbReference type="GO" id="GO:0008270">
    <property type="term" value="F:zinc ion binding"/>
    <property type="evidence" value="ECO:0007669"/>
    <property type="project" value="UniProtKB-UniRule"/>
</dbReference>
<evidence type="ECO:0000313" key="31">
    <source>
        <dbReference type="Proteomes" id="UP000001600"/>
    </source>
</evidence>
<dbReference type="FunFam" id="3.40.50.280:FF:000001">
    <property type="entry name" value="Methionine synthase"/>
    <property type="match status" value="1"/>
</dbReference>
<evidence type="ECO:0000256" key="13">
    <source>
        <dbReference type="ARBA" id="ARBA00022723"/>
    </source>
</evidence>
<keyword evidence="17 21" id="KW-0170">Cobalt</keyword>
<evidence type="ECO:0000256" key="15">
    <source>
        <dbReference type="ARBA" id="ARBA00022833"/>
    </source>
</evidence>
<evidence type="ECO:0000256" key="2">
    <source>
        <dbReference type="ARBA" id="ARBA00001947"/>
    </source>
</evidence>
<dbReference type="SUPFAM" id="SSF52242">
    <property type="entry name" value="Cobalamin (vitamin B12)-binding domain"/>
    <property type="match status" value="1"/>
</dbReference>
<feature type="binding site" evidence="22 24">
    <location>
        <position position="294"/>
    </location>
    <ligand>
        <name>Zn(2+)</name>
        <dbReference type="ChEBI" id="CHEBI:29105"/>
    </ligand>
</feature>
<dbReference type="UniPathway" id="UPA00051">
    <property type="reaction ID" value="UER00081"/>
</dbReference>
<dbReference type="FunFam" id="1.10.1240.10:FF:000001">
    <property type="entry name" value="Methionine synthase"/>
    <property type="match status" value="1"/>
</dbReference>
<evidence type="ECO:0000256" key="8">
    <source>
        <dbReference type="ARBA" id="ARBA00022603"/>
    </source>
</evidence>